<reference evidence="3" key="1">
    <citation type="submission" date="2023-08" db="EMBL/GenBank/DDBJ databases">
        <title>Pelteobagrus vachellii genome.</title>
        <authorList>
            <person name="Liu H."/>
        </authorList>
    </citation>
    <scope>NUCLEOTIDE SEQUENCE</scope>
    <source>
        <strain evidence="3">PRFRI_2022a</strain>
        <tissue evidence="3">Muscle</tissue>
    </source>
</reference>
<dbReference type="Proteomes" id="UP001187315">
    <property type="component" value="Unassembled WGS sequence"/>
</dbReference>
<evidence type="ECO:0000313" key="4">
    <source>
        <dbReference type="Proteomes" id="UP001187315"/>
    </source>
</evidence>
<feature type="compositionally biased region" description="Low complexity" evidence="1">
    <location>
        <begin position="261"/>
        <end position="272"/>
    </location>
</feature>
<dbReference type="PANTHER" id="PTHR21557:SF2">
    <property type="entry name" value="CORDON-BLEU PROTEIN-LIKE 1"/>
    <property type="match status" value="1"/>
</dbReference>
<feature type="region of interest" description="Disordered" evidence="1">
    <location>
        <begin position="511"/>
        <end position="554"/>
    </location>
</feature>
<feature type="compositionally biased region" description="Low complexity" evidence="1">
    <location>
        <begin position="661"/>
        <end position="689"/>
    </location>
</feature>
<feature type="region of interest" description="Disordered" evidence="1">
    <location>
        <begin position="242"/>
        <end position="348"/>
    </location>
</feature>
<dbReference type="InterPro" id="IPR029071">
    <property type="entry name" value="Ubiquitin-like_domsf"/>
</dbReference>
<dbReference type="Gene3D" id="3.10.20.90">
    <property type="entry name" value="Phosphatidylinositol 3-kinase Catalytic Subunit, Chain A, domain 1"/>
    <property type="match status" value="1"/>
</dbReference>
<feature type="compositionally biased region" description="Polar residues" evidence="1">
    <location>
        <begin position="792"/>
        <end position="815"/>
    </location>
</feature>
<evidence type="ECO:0000256" key="1">
    <source>
        <dbReference type="SAM" id="MobiDB-lite"/>
    </source>
</evidence>
<organism evidence="3 4">
    <name type="scientific">Tachysurus vachellii</name>
    <name type="common">Darkbarbel catfish</name>
    <name type="synonym">Pelteobagrus vachellii</name>
    <dbReference type="NCBI Taxonomy" id="175792"/>
    <lineage>
        <taxon>Eukaryota</taxon>
        <taxon>Metazoa</taxon>
        <taxon>Chordata</taxon>
        <taxon>Craniata</taxon>
        <taxon>Vertebrata</taxon>
        <taxon>Euteleostomi</taxon>
        <taxon>Actinopterygii</taxon>
        <taxon>Neopterygii</taxon>
        <taxon>Teleostei</taxon>
        <taxon>Ostariophysi</taxon>
        <taxon>Siluriformes</taxon>
        <taxon>Bagridae</taxon>
        <taxon>Tachysurus</taxon>
    </lineage>
</organism>
<feature type="region of interest" description="Disordered" evidence="1">
    <location>
        <begin position="377"/>
        <end position="396"/>
    </location>
</feature>
<feature type="region of interest" description="Disordered" evidence="1">
    <location>
        <begin position="777"/>
        <end position="815"/>
    </location>
</feature>
<dbReference type="InterPro" id="IPR019025">
    <property type="entry name" value="Cordon-bleu_ubiquitin_domain"/>
</dbReference>
<dbReference type="PANTHER" id="PTHR21557">
    <property type="entry name" value="CORDON-BLEU"/>
    <property type="match status" value="1"/>
</dbReference>
<dbReference type="GO" id="GO:0003785">
    <property type="term" value="F:actin monomer binding"/>
    <property type="evidence" value="ECO:0007669"/>
    <property type="project" value="InterPro"/>
</dbReference>
<keyword evidence="4" id="KW-1185">Reference proteome</keyword>
<dbReference type="SUPFAM" id="SSF54236">
    <property type="entry name" value="Ubiquitin-like"/>
    <property type="match status" value="1"/>
</dbReference>
<feature type="region of interest" description="Disordered" evidence="1">
    <location>
        <begin position="449"/>
        <end position="469"/>
    </location>
</feature>
<proteinExistence type="predicted"/>
<name>A0AA88NDX7_TACVA</name>
<comment type="caution">
    <text evidence="3">The sequence shown here is derived from an EMBL/GenBank/DDBJ whole genome shotgun (WGS) entry which is preliminary data.</text>
</comment>
<accession>A0AA88NDX7</accession>
<protein>
    <recommendedName>
        <fullName evidence="2">Cordon-bleu ubiquitin-like domain-containing protein</fullName>
    </recommendedName>
</protein>
<feature type="compositionally biased region" description="Basic and acidic residues" evidence="1">
    <location>
        <begin position="537"/>
        <end position="554"/>
    </location>
</feature>
<feature type="region of interest" description="Disordered" evidence="1">
    <location>
        <begin position="590"/>
        <end position="690"/>
    </location>
</feature>
<feature type="compositionally biased region" description="Acidic residues" evidence="1">
    <location>
        <begin position="511"/>
        <end position="536"/>
    </location>
</feature>
<feature type="domain" description="Cordon-bleu ubiquitin-like" evidence="2">
    <location>
        <begin position="89"/>
        <end position="171"/>
    </location>
</feature>
<evidence type="ECO:0000313" key="3">
    <source>
        <dbReference type="EMBL" id="KAK2857461.1"/>
    </source>
</evidence>
<dbReference type="EMBL" id="JAVHJS010000005">
    <property type="protein sequence ID" value="KAK2857461.1"/>
    <property type="molecule type" value="Genomic_DNA"/>
</dbReference>
<gene>
    <name evidence="3" type="ORF">Q7C36_005380</name>
</gene>
<evidence type="ECO:0000259" key="2">
    <source>
        <dbReference type="Pfam" id="PF09469"/>
    </source>
</evidence>
<dbReference type="AlphaFoldDB" id="A0AA88NDX7"/>
<dbReference type="InterPro" id="IPR039895">
    <property type="entry name" value="COBL-like"/>
</dbReference>
<sequence length="815" mass="91220">MEQENLIEKDLALSVLLPEGHEKTVTVHGSKPVMDVLVILCAQYHLNPSDHVIEIFSTNHNKLKFQPSSLIGSLEAELVMLKPKRSDVRKAPNMPVATVRLLINYRRSHKAVVRVSPRVPLSELMPAVCEKCEMDPKSTVLLRDSQSNEPLDLTKTLDDYGIRVLYAKAVSGSPNDPAPVTQKDCKKVLGGKENTRLLGLFKRSKKSAEETRTNADAIAIGTAASLVLKDQHAIKTCCYEANSTSEMPKKRRAPQPPSMLSSQSASAEPNSSRQAAPPSGDNEKQGVLGRISSVKHNKRRAPLPPCTSLSLPDTSDKERSYLQADTKEDDPDGASFIQSRDFKPTRSSVPRYPLMTEVVSELTNRIKSMEQKDASFHWSVKHSPPASNLPPESGSVVDGDPVVPPGCEVLRHGSHRDGINTFTVVPQRRTQSTRRYEFLLTMENLETINGDTGGRMEDRISESRDTEEIEMSRKEMVILEKTDDEFENVVETNKQLGIKEAFGKLHLNIDAEEDPPEEDPPEEDPPEEDPPEEDPPEEHLAEKYLPEDRSEMEDNRDWIEEYRKRKMGFLSEDDRKEAKLKMFRKPFLHQMPDDVAPQPSKLSVCWEEEESETQVLEDTERFGKDEDDEDTLQNPNPSRYEPQHDPTSEEPYWDVNLSSNLQSSDTPFTSSSQSSPQNLQPNLLQSALPCDSNSTLEQNFELSSPNSQSLFAITVARRAQSLGNVVSPLIPSARTISSPTPHPQRVGSQHTSSQKLYFQNLISQEFISKIPASLGPCTEAPPTSKAPPPEVMTTQARRQAWSSFSHTQMKNLKQV</sequence>
<feature type="compositionally biased region" description="Basic and acidic residues" evidence="1">
    <location>
        <begin position="454"/>
        <end position="469"/>
    </location>
</feature>
<feature type="compositionally biased region" description="Acidic residues" evidence="1">
    <location>
        <begin position="606"/>
        <end position="617"/>
    </location>
</feature>
<dbReference type="Pfam" id="PF09469">
    <property type="entry name" value="Cobl"/>
    <property type="match status" value="1"/>
</dbReference>